<dbReference type="GO" id="GO:0005634">
    <property type="term" value="C:nucleus"/>
    <property type="evidence" value="ECO:0007669"/>
    <property type="project" value="TreeGrafter"/>
</dbReference>
<organism evidence="3 4">
    <name type="scientific">Colletotrichum incanum</name>
    <name type="common">Soybean anthracnose fungus</name>
    <dbReference type="NCBI Taxonomy" id="1573173"/>
    <lineage>
        <taxon>Eukaryota</taxon>
        <taxon>Fungi</taxon>
        <taxon>Dikarya</taxon>
        <taxon>Ascomycota</taxon>
        <taxon>Pezizomycotina</taxon>
        <taxon>Sordariomycetes</taxon>
        <taxon>Hypocreomycetidae</taxon>
        <taxon>Glomerellales</taxon>
        <taxon>Glomerellaceae</taxon>
        <taxon>Colletotrichum</taxon>
        <taxon>Colletotrichum spaethianum species complex</taxon>
    </lineage>
</organism>
<dbReference type="Pfam" id="PF03959">
    <property type="entry name" value="FSH1"/>
    <property type="match status" value="1"/>
</dbReference>
<evidence type="ECO:0000313" key="3">
    <source>
        <dbReference type="EMBL" id="KZL81582.1"/>
    </source>
</evidence>
<dbReference type="InterPro" id="IPR050593">
    <property type="entry name" value="LovG"/>
</dbReference>
<evidence type="ECO:0000259" key="2">
    <source>
        <dbReference type="Pfam" id="PF03959"/>
    </source>
</evidence>
<gene>
    <name evidence="3" type="ORF">CI238_10623</name>
</gene>
<keyword evidence="1" id="KW-0378">Hydrolase</keyword>
<reference evidence="3 4" key="1">
    <citation type="submission" date="2015-06" db="EMBL/GenBank/DDBJ databases">
        <title>Survival trade-offs in plant roots during colonization by closely related pathogenic and mutualistic fungi.</title>
        <authorList>
            <person name="Hacquard S."/>
            <person name="Kracher B."/>
            <person name="Hiruma K."/>
            <person name="Weinman A."/>
            <person name="Muench P."/>
            <person name="Garrido Oter R."/>
            <person name="Ver Loren van Themaat E."/>
            <person name="Dallerey J.-F."/>
            <person name="Damm U."/>
            <person name="Henrissat B."/>
            <person name="Lespinet O."/>
            <person name="Thon M."/>
            <person name="Kemen E."/>
            <person name="McHardy A.C."/>
            <person name="Schulze-Lefert P."/>
            <person name="O'Connell R.J."/>
        </authorList>
    </citation>
    <scope>NUCLEOTIDE SEQUENCE [LARGE SCALE GENOMIC DNA]</scope>
    <source>
        <strain evidence="3 4">MAFF 238704</strain>
    </source>
</reference>
<dbReference type="PANTHER" id="PTHR48070:SF6">
    <property type="entry name" value="ESTERASE OVCA2"/>
    <property type="match status" value="1"/>
</dbReference>
<dbReference type="InterPro" id="IPR005645">
    <property type="entry name" value="FSH-like_dom"/>
</dbReference>
<comment type="caution">
    <text evidence="3">The sequence shown here is derived from an EMBL/GenBank/DDBJ whole genome shotgun (WGS) entry which is preliminary data.</text>
</comment>
<dbReference type="EMBL" id="LFIW01001618">
    <property type="protein sequence ID" value="KZL81582.1"/>
    <property type="molecule type" value="Genomic_DNA"/>
</dbReference>
<evidence type="ECO:0000313" key="4">
    <source>
        <dbReference type="Proteomes" id="UP000076584"/>
    </source>
</evidence>
<dbReference type="GO" id="GO:0016787">
    <property type="term" value="F:hydrolase activity"/>
    <property type="evidence" value="ECO:0007669"/>
    <property type="project" value="UniProtKB-KW"/>
</dbReference>
<dbReference type="Proteomes" id="UP000076584">
    <property type="component" value="Unassembled WGS sequence"/>
</dbReference>
<keyword evidence="4" id="KW-1185">Reference proteome</keyword>
<feature type="domain" description="Serine hydrolase" evidence="2">
    <location>
        <begin position="11"/>
        <end position="239"/>
    </location>
</feature>
<dbReference type="GO" id="GO:0019748">
    <property type="term" value="P:secondary metabolic process"/>
    <property type="evidence" value="ECO:0007669"/>
    <property type="project" value="TreeGrafter"/>
</dbReference>
<dbReference type="PANTHER" id="PTHR48070">
    <property type="entry name" value="ESTERASE OVCA2"/>
    <property type="match status" value="1"/>
</dbReference>
<accession>A0A167BPU8</accession>
<protein>
    <submittedName>
        <fullName evidence="3">Dihydrofolate reductase</fullName>
    </submittedName>
</protein>
<dbReference type="AlphaFoldDB" id="A0A167BPU8"/>
<proteinExistence type="predicted"/>
<sequence>MAPPGPLHQCPHRILMLHGFTQSGELFHAKTRPLGKALAKAFPGVELIYPTAPIALSANDLPSRDEAPPPPSVPAPVDCWAWWRAREPHGEYVGLEQSLEYISDLLRREGPFDGIVGFSQGAAAAAMVAALLETGRREAFADAHAANRDSLSLPTAVAQLDHPPLRFAVCYSGFSSEHQLYVAFYTPSIATPSLHFIGSLDTVVEESWTQELVARCESGTASVALHPGGHFVPTGKRETAVVIDFIRKACLSDKSQTVGSASGVEDQDVLDMDFPF</sequence>
<dbReference type="STRING" id="1573173.A0A167BPU8"/>
<dbReference type="Gene3D" id="3.40.50.1820">
    <property type="entry name" value="alpha/beta hydrolase"/>
    <property type="match status" value="1"/>
</dbReference>
<dbReference type="GO" id="GO:0005737">
    <property type="term" value="C:cytoplasm"/>
    <property type="evidence" value="ECO:0007669"/>
    <property type="project" value="TreeGrafter"/>
</dbReference>
<dbReference type="InterPro" id="IPR029058">
    <property type="entry name" value="AB_hydrolase_fold"/>
</dbReference>
<dbReference type="SUPFAM" id="SSF53474">
    <property type="entry name" value="alpha/beta-Hydrolases"/>
    <property type="match status" value="1"/>
</dbReference>
<name>A0A167BPU8_COLIC</name>
<evidence type="ECO:0000256" key="1">
    <source>
        <dbReference type="ARBA" id="ARBA00022801"/>
    </source>
</evidence>